<feature type="compositionally biased region" description="Polar residues" evidence="2">
    <location>
        <begin position="20"/>
        <end position="30"/>
    </location>
</feature>
<dbReference type="VEuPathDB" id="PlasmoDB:PCYB_091460"/>
<evidence type="ECO:0000313" key="3">
    <source>
        <dbReference type="EMBL" id="GAB66360.1"/>
    </source>
</evidence>
<feature type="region of interest" description="Disordered" evidence="2">
    <location>
        <begin position="318"/>
        <end position="373"/>
    </location>
</feature>
<dbReference type="GeneID" id="14692714"/>
<organism evidence="3 4">
    <name type="scientific">Plasmodium cynomolgi (strain B)</name>
    <dbReference type="NCBI Taxonomy" id="1120755"/>
    <lineage>
        <taxon>Eukaryota</taxon>
        <taxon>Sar</taxon>
        <taxon>Alveolata</taxon>
        <taxon>Apicomplexa</taxon>
        <taxon>Aconoidasida</taxon>
        <taxon>Haemosporida</taxon>
        <taxon>Plasmodiidae</taxon>
        <taxon>Plasmodium</taxon>
        <taxon>Plasmodium (Plasmodium)</taxon>
    </lineage>
</organism>
<feature type="region of interest" description="Disordered" evidence="2">
    <location>
        <begin position="74"/>
        <end position="155"/>
    </location>
</feature>
<proteinExistence type="predicted"/>
<accession>K6UVL9</accession>
<feature type="compositionally biased region" description="Basic and acidic residues" evidence="2">
    <location>
        <begin position="136"/>
        <end position="152"/>
    </location>
</feature>
<evidence type="ECO:0000256" key="2">
    <source>
        <dbReference type="SAM" id="MobiDB-lite"/>
    </source>
</evidence>
<feature type="compositionally biased region" description="Basic and acidic residues" evidence="2">
    <location>
        <begin position="1"/>
        <end position="19"/>
    </location>
</feature>
<gene>
    <name evidence="3" type="ORF">PCYB_091460</name>
</gene>
<dbReference type="GO" id="GO:0035082">
    <property type="term" value="P:axoneme assembly"/>
    <property type="evidence" value="ECO:0007669"/>
    <property type="project" value="InterPro"/>
</dbReference>
<dbReference type="Proteomes" id="UP000006319">
    <property type="component" value="Chromosome 9"/>
</dbReference>
<dbReference type="EMBL" id="DF157101">
    <property type="protein sequence ID" value="GAB66360.1"/>
    <property type="molecule type" value="Genomic_DNA"/>
</dbReference>
<dbReference type="InterPro" id="IPR037386">
    <property type="entry name" value="CCDC40"/>
</dbReference>
<dbReference type="OMA" id="KNIMYIR"/>
<dbReference type="eggNOG" id="ENOG502QQ91">
    <property type="taxonomic scope" value="Eukaryota"/>
</dbReference>
<evidence type="ECO:0000256" key="1">
    <source>
        <dbReference type="SAM" id="Coils"/>
    </source>
</evidence>
<feature type="compositionally biased region" description="Basic and acidic residues" evidence="2">
    <location>
        <begin position="349"/>
        <end position="365"/>
    </location>
</feature>
<name>K6UVL9_PLACD</name>
<feature type="coiled-coil region" evidence="1">
    <location>
        <begin position="185"/>
        <end position="286"/>
    </location>
</feature>
<dbReference type="GO" id="GO:0005737">
    <property type="term" value="C:cytoplasm"/>
    <property type="evidence" value="ECO:0007669"/>
    <property type="project" value="TreeGrafter"/>
</dbReference>
<dbReference type="OrthoDB" id="188741at2759"/>
<feature type="coiled-coil region" evidence="1">
    <location>
        <begin position="807"/>
        <end position="923"/>
    </location>
</feature>
<keyword evidence="4" id="KW-1185">Reference proteome</keyword>
<feature type="compositionally biased region" description="Basic and acidic residues" evidence="2">
    <location>
        <begin position="74"/>
        <end position="84"/>
    </location>
</feature>
<feature type="region of interest" description="Disordered" evidence="2">
    <location>
        <begin position="1"/>
        <end position="32"/>
    </location>
</feature>
<dbReference type="PANTHER" id="PTHR16275:SF8">
    <property type="entry name" value="COILED-COIL DOMAIN-CONTAINING PROTEIN 40"/>
    <property type="match status" value="1"/>
</dbReference>
<evidence type="ECO:0000313" key="4">
    <source>
        <dbReference type="Proteomes" id="UP000006319"/>
    </source>
</evidence>
<feature type="coiled-coil region" evidence="1">
    <location>
        <begin position="376"/>
        <end position="431"/>
    </location>
</feature>
<dbReference type="KEGG" id="pcy:PCYB_091460"/>
<protein>
    <submittedName>
        <fullName evidence="3">Uncharacterized protein</fullName>
    </submittedName>
</protein>
<feature type="coiled-coil region" evidence="1">
    <location>
        <begin position="474"/>
        <end position="718"/>
    </location>
</feature>
<feature type="compositionally biased region" description="Basic and acidic residues" evidence="2">
    <location>
        <begin position="333"/>
        <end position="343"/>
    </location>
</feature>
<dbReference type="AlphaFoldDB" id="K6UVL9"/>
<dbReference type="RefSeq" id="XP_004222307.1">
    <property type="nucleotide sequence ID" value="XM_004222259.1"/>
</dbReference>
<keyword evidence="1" id="KW-0175">Coiled coil</keyword>
<sequence length="1072" mass="125568">MKNVQREKEGKKYNDEKVKSSGTNYHPMSSENKKWIDEAWFESNTVCSNINVDSSLDKCRERAGEGKTFGEVFRRVGDDSKGDDIPGGDLTEGGHSADEHNDDNGYERTGYVNVTHSGGETTGEDNTRWKGPLEGSKTDDLLSTKEGKEVEKKHKQKKWSCKKRVERRQTNAASTMLDQPGSEKLEHLKDILHEQLKKKHILEEKLRVRQHERSKLEEDVKNAGAELFRVNKEKDFLNKKEQELSEAIKNMKDEREKQLGKQNELKKNYNKQMANLKKELNYQSDVFTKFNNSLLELNNLRRYFDLVNANSRISENVLGEGRQTGQKRRGKVRSGEGEARSGKGEASFEEGRELEGEPPVEKTPVEKSPLGTQSAIQKKENILNKMNHDLNEIQNDIDTKKDIERNEQTECANLERLIREEKEQYGQLKKGRHEMMKELNESISKMKQRDEAIDEMNTKLMELKSSIYDMEIQKDVLTKELTTEKDKKEKLQSELGALKNETERTIQGKKKIQKDVNTIVQHNEDVKVDIQNERDKCVQINEEIGKLKKEIRNRENKIKIVKNDINKNIDKIINMYTEEIKVSHFSSKLKNDLANVKENITKKENEIENYKNGIIRIKIQQILESTKIENVQKKVKKLNEEFEEKHELLTNYDQIIKKNHYLIENKQLEVDRLNEEFDKKNRKNCDDHGMPLTLNIKIEKLNKQIKDVLKQSRHLEKDWFLKQSEMIKIQNENQKMNEEMLRGRDLRLILNQKKCELQENFKNAQNVLKKINKNIMYIRLQLEKFASKNSDTLGEIDKMKDDILRWNEKKNIKSEEYKRKKENLKNDIDSLKSEKEKYQQDLLQYENKILILENKIDQKKKLQGVIKEYTENKDILLLKKNIQAKNDLIENAKKQQNILLANIKQALNKRNELDNKKEAFQKNFDNGVNVSFKIQHEISFVKKNVKEVKGKKVSLAKYLTELIHSYDQLTNQTQQEKAHLLNLNRQCDIYEGILKIQNCEKKQRFQELLKFQNAVKNGGSLYSSKKPYETLRKSCASYRRRLAAIQNKLRGLGATDEAYSKLIGVLLEWLAN</sequence>
<dbReference type="PANTHER" id="PTHR16275">
    <property type="entry name" value="COILED-COIL DOMAIN-CONTAINING PROTEIN 40"/>
    <property type="match status" value="1"/>
</dbReference>
<reference evidence="3 4" key="1">
    <citation type="journal article" date="2012" name="Nat. Genet.">
        <title>Plasmodium cynomolgi genome sequences provide insight into Plasmodium vivax and the monkey malaria clade.</title>
        <authorList>
            <person name="Tachibana S."/>
            <person name="Sullivan S.A."/>
            <person name="Kawai S."/>
            <person name="Nakamura S."/>
            <person name="Kim H.R."/>
            <person name="Goto N."/>
            <person name="Arisue N."/>
            <person name="Palacpac N.M.Q."/>
            <person name="Honma H."/>
            <person name="Yagi M."/>
            <person name="Tougan T."/>
            <person name="Katakai Y."/>
            <person name="Kaneko O."/>
            <person name="Mita T."/>
            <person name="Kita K."/>
            <person name="Yasutomi Y."/>
            <person name="Sutton P.L."/>
            <person name="Shakhbatyan R."/>
            <person name="Horii T."/>
            <person name="Yasunaga T."/>
            <person name="Barnwell J.W."/>
            <person name="Escalante A.A."/>
            <person name="Carlton J.M."/>
            <person name="Tanabe K."/>
        </authorList>
    </citation>
    <scope>NUCLEOTIDE SEQUENCE [LARGE SCALE GENOMIC DNA]</scope>
    <source>
        <strain evidence="3 4">B</strain>
    </source>
</reference>
<feature type="compositionally biased region" description="Basic and acidic residues" evidence="2">
    <location>
        <begin position="95"/>
        <end position="106"/>
    </location>
</feature>